<dbReference type="RefSeq" id="WP_209748789.1">
    <property type="nucleotide sequence ID" value="NZ_JBHSMH010000025.1"/>
</dbReference>
<feature type="transmembrane region" description="Helical" evidence="7">
    <location>
        <begin position="184"/>
        <end position="209"/>
    </location>
</feature>
<evidence type="ECO:0000256" key="6">
    <source>
        <dbReference type="ARBA" id="ARBA00023136"/>
    </source>
</evidence>
<keyword evidence="5 7" id="KW-1133">Transmembrane helix</keyword>
<feature type="domain" description="ABC transmembrane type-1" evidence="8">
    <location>
        <begin position="72"/>
        <end position="263"/>
    </location>
</feature>
<feature type="transmembrane region" description="Helical" evidence="7">
    <location>
        <begin position="143"/>
        <end position="163"/>
    </location>
</feature>
<name>A0ABW0LT44_9BACL</name>
<evidence type="ECO:0000256" key="4">
    <source>
        <dbReference type="ARBA" id="ARBA00022692"/>
    </source>
</evidence>
<protein>
    <submittedName>
        <fullName evidence="9">Carbohydrate ABC transporter permease</fullName>
    </submittedName>
</protein>
<evidence type="ECO:0000256" key="7">
    <source>
        <dbReference type="RuleBase" id="RU363032"/>
    </source>
</evidence>
<reference evidence="10" key="1">
    <citation type="journal article" date="2019" name="Int. J. Syst. Evol. Microbiol.">
        <title>The Global Catalogue of Microorganisms (GCM) 10K type strain sequencing project: providing services to taxonomists for standard genome sequencing and annotation.</title>
        <authorList>
            <consortium name="The Broad Institute Genomics Platform"/>
            <consortium name="The Broad Institute Genome Sequencing Center for Infectious Disease"/>
            <person name="Wu L."/>
            <person name="Ma J."/>
        </authorList>
    </citation>
    <scope>NUCLEOTIDE SEQUENCE [LARGE SCALE GENOMIC DNA]</scope>
    <source>
        <strain evidence="10">CCUG 57113</strain>
    </source>
</reference>
<dbReference type="CDD" id="cd06261">
    <property type="entry name" value="TM_PBP2"/>
    <property type="match status" value="1"/>
</dbReference>
<proteinExistence type="inferred from homology"/>
<comment type="similarity">
    <text evidence="7">Belongs to the binding-protein-dependent transport system permease family.</text>
</comment>
<organism evidence="9 10">
    <name type="scientific">Cohnella suwonensis</name>
    <dbReference type="NCBI Taxonomy" id="696072"/>
    <lineage>
        <taxon>Bacteria</taxon>
        <taxon>Bacillati</taxon>
        <taxon>Bacillota</taxon>
        <taxon>Bacilli</taxon>
        <taxon>Bacillales</taxon>
        <taxon>Paenibacillaceae</taxon>
        <taxon>Cohnella</taxon>
    </lineage>
</organism>
<evidence type="ECO:0000259" key="8">
    <source>
        <dbReference type="PROSITE" id="PS50928"/>
    </source>
</evidence>
<dbReference type="PROSITE" id="PS50928">
    <property type="entry name" value="ABC_TM1"/>
    <property type="match status" value="1"/>
</dbReference>
<sequence length="278" mass="30695">MTASKNRIIHIILQVALIAFAIVQFYPLVWLGLTSFKSNMEITGSNIIGLPAKWLWSNYDYSIFKMHIGRNFANSLFYTLATVIASTVLSAMVSFAIVRMKWKFSKPVLTYFMLGMMIPVHATLLPVFLLLKQTSLLDSPWALIIPYTVNALPGTIFILVGFFSAIPRELEESSIVDGCNIYQVFYSIMLPLIKPAIVTTAIFTFLSAWNELMFAVTFINDPKLSTITVAINSLQGIYSSPHGAIAAGMVVATLPTIVVYLLMSKHVQKGLLAGAVKG</sequence>
<accession>A0ABW0LT44</accession>
<keyword evidence="4 7" id="KW-0812">Transmembrane</keyword>
<dbReference type="Pfam" id="PF00528">
    <property type="entry name" value="BPD_transp_1"/>
    <property type="match status" value="1"/>
</dbReference>
<evidence type="ECO:0000256" key="2">
    <source>
        <dbReference type="ARBA" id="ARBA00022448"/>
    </source>
</evidence>
<keyword evidence="3" id="KW-1003">Cell membrane</keyword>
<evidence type="ECO:0000256" key="3">
    <source>
        <dbReference type="ARBA" id="ARBA00022475"/>
    </source>
</evidence>
<keyword evidence="10" id="KW-1185">Reference proteome</keyword>
<evidence type="ECO:0000313" key="9">
    <source>
        <dbReference type="EMBL" id="MFC5469085.1"/>
    </source>
</evidence>
<dbReference type="PANTHER" id="PTHR43744:SF8">
    <property type="entry name" value="SN-GLYCEROL-3-PHOSPHATE TRANSPORT SYSTEM PERMEASE PROTEIN UGPE"/>
    <property type="match status" value="1"/>
</dbReference>
<dbReference type="InterPro" id="IPR035906">
    <property type="entry name" value="MetI-like_sf"/>
</dbReference>
<feature type="transmembrane region" description="Helical" evidence="7">
    <location>
        <begin position="12"/>
        <end position="33"/>
    </location>
</feature>
<feature type="transmembrane region" description="Helical" evidence="7">
    <location>
        <begin position="243"/>
        <end position="263"/>
    </location>
</feature>
<feature type="transmembrane region" description="Helical" evidence="7">
    <location>
        <begin position="110"/>
        <end position="131"/>
    </location>
</feature>
<dbReference type="PANTHER" id="PTHR43744">
    <property type="entry name" value="ABC TRANSPORTER PERMEASE PROTEIN MG189-RELATED-RELATED"/>
    <property type="match status" value="1"/>
</dbReference>
<feature type="transmembrane region" description="Helical" evidence="7">
    <location>
        <begin position="76"/>
        <end position="98"/>
    </location>
</feature>
<gene>
    <name evidence="9" type="ORF">ACFPPD_10160</name>
</gene>
<keyword evidence="2 7" id="KW-0813">Transport</keyword>
<keyword evidence="6 7" id="KW-0472">Membrane</keyword>
<evidence type="ECO:0000256" key="1">
    <source>
        <dbReference type="ARBA" id="ARBA00004651"/>
    </source>
</evidence>
<dbReference type="SUPFAM" id="SSF161098">
    <property type="entry name" value="MetI-like"/>
    <property type="match status" value="1"/>
</dbReference>
<comment type="caution">
    <text evidence="9">The sequence shown here is derived from an EMBL/GenBank/DDBJ whole genome shotgun (WGS) entry which is preliminary data.</text>
</comment>
<evidence type="ECO:0000256" key="5">
    <source>
        <dbReference type="ARBA" id="ARBA00022989"/>
    </source>
</evidence>
<dbReference type="Gene3D" id="1.10.3720.10">
    <property type="entry name" value="MetI-like"/>
    <property type="match status" value="1"/>
</dbReference>
<comment type="subcellular location">
    <subcellularLocation>
        <location evidence="1 7">Cell membrane</location>
        <topology evidence="1 7">Multi-pass membrane protein</topology>
    </subcellularLocation>
</comment>
<dbReference type="EMBL" id="JBHSMH010000025">
    <property type="protein sequence ID" value="MFC5469085.1"/>
    <property type="molecule type" value="Genomic_DNA"/>
</dbReference>
<dbReference type="InterPro" id="IPR000515">
    <property type="entry name" value="MetI-like"/>
</dbReference>
<evidence type="ECO:0000313" key="10">
    <source>
        <dbReference type="Proteomes" id="UP001596105"/>
    </source>
</evidence>
<dbReference type="Proteomes" id="UP001596105">
    <property type="component" value="Unassembled WGS sequence"/>
</dbReference>